<protein>
    <submittedName>
        <fullName evidence="1">Uncharacterized protein (TIGR02646 family)</fullName>
    </submittedName>
</protein>
<reference evidence="1 2" key="1">
    <citation type="submission" date="2018-06" db="EMBL/GenBank/DDBJ databases">
        <title>Genomic Encyclopedia of Type Strains, Phase IV (KMG-IV): sequencing the most valuable type-strain genomes for metagenomic binning, comparative biology and taxonomic classification.</title>
        <authorList>
            <person name="Goeker M."/>
        </authorList>
    </citation>
    <scope>NUCLEOTIDE SEQUENCE [LARGE SCALE GENOMIC DNA]</scope>
    <source>
        <strain evidence="1 2">DSM 24032</strain>
    </source>
</reference>
<comment type="caution">
    <text evidence="1">The sequence shown here is derived from an EMBL/GenBank/DDBJ whole genome shotgun (WGS) entry which is preliminary data.</text>
</comment>
<evidence type="ECO:0000313" key="2">
    <source>
        <dbReference type="Proteomes" id="UP000253083"/>
    </source>
</evidence>
<sequence>MRRIEKQAGTPDCLSEFIELQLQSGPPVVNLCYPEFKNPGKKQLHELLTREQFGICGYTGAPIDERIENLQVPRPKIAYSNHIEHLKCQEACKAELDAAGLEYGCDLCDDLAYHNMIAALEVRGVKEEHFGAVYKADNELRIWPTQDGCEERFRFHEVDGGVSALDPDAKHAVEVLHLNHDTLKGWRKAALDSFLDPEVIVTREDFERVVQAVEQSSNDKLPEFSFVIASVAKQYLEA</sequence>
<dbReference type="OrthoDB" id="8617719at2"/>
<dbReference type="EMBL" id="QNRT01000001">
    <property type="protein sequence ID" value="RBP52900.1"/>
    <property type="molecule type" value="Genomic_DNA"/>
</dbReference>
<keyword evidence="2" id="KW-1185">Reference proteome</keyword>
<dbReference type="InParanoid" id="A0A395JMP2"/>
<dbReference type="Proteomes" id="UP000253083">
    <property type="component" value="Unassembled WGS sequence"/>
</dbReference>
<dbReference type="AlphaFoldDB" id="A0A395JMP2"/>
<gene>
    <name evidence="1" type="ORF">DFR28_101284</name>
</gene>
<organism evidence="1 2">
    <name type="scientific">Arenicella xantha</name>
    <dbReference type="NCBI Taxonomy" id="644221"/>
    <lineage>
        <taxon>Bacteria</taxon>
        <taxon>Pseudomonadati</taxon>
        <taxon>Pseudomonadota</taxon>
        <taxon>Gammaproteobacteria</taxon>
        <taxon>Arenicellales</taxon>
        <taxon>Arenicellaceae</taxon>
        <taxon>Arenicella</taxon>
    </lineage>
</organism>
<accession>A0A395JMP2</accession>
<proteinExistence type="predicted"/>
<name>A0A395JMP2_9GAMM</name>
<dbReference type="RefSeq" id="WP_113952512.1">
    <property type="nucleotide sequence ID" value="NZ_QNRT01000001.1"/>
</dbReference>
<evidence type="ECO:0000313" key="1">
    <source>
        <dbReference type="EMBL" id="RBP52900.1"/>
    </source>
</evidence>